<name>A0AAE3KUF0_9BACT</name>
<keyword evidence="2" id="KW-1185">Reference proteome</keyword>
<dbReference type="Proteomes" id="UP001204144">
    <property type="component" value="Unassembled WGS sequence"/>
</dbReference>
<dbReference type="InterPro" id="IPR042226">
    <property type="entry name" value="eFR1_2_sf"/>
</dbReference>
<organism evidence="1 2">
    <name type="scientific">Lacihabitans soyangensis</name>
    <dbReference type="NCBI Taxonomy" id="869394"/>
    <lineage>
        <taxon>Bacteria</taxon>
        <taxon>Pseudomonadati</taxon>
        <taxon>Bacteroidota</taxon>
        <taxon>Cytophagia</taxon>
        <taxon>Cytophagales</taxon>
        <taxon>Leadbetterellaceae</taxon>
        <taxon>Lacihabitans</taxon>
    </lineage>
</organism>
<evidence type="ECO:0000313" key="1">
    <source>
        <dbReference type="EMBL" id="MCP9765502.1"/>
    </source>
</evidence>
<proteinExistence type="predicted"/>
<dbReference type="RefSeq" id="WP_255039202.1">
    <property type="nucleotide sequence ID" value="NZ_RJUF01000184.1"/>
</dbReference>
<accession>A0AAE3KUF0</accession>
<comment type="caution">
    <text evidence="1">The sequence shown here is derived from an EMBL/GenBank/DDBJ whole genome shotgun (WGS) entry which is preliminary data.</text>
</comment>
<protein>
    <submittedName>
        <fullName evidence="1">Uncharacterized protein</fullName>
    </submittedName>
</protein>
<dbReference type="EMBL" id="RJUF01000184">
    <property type="protein sequence ID" value="MCP9765502.1"/>
    <property type="molecule type" value="Genomic_DNA"/>
</dbReference>
<dbReference type="SUPFAM" id="SSF53137">
    <property type="entry name" value="Translational machinery components"/>
    <property type="match status" value="1"/>
</dbReference>
<gene>
    <name evidence="1" type="ORF">EGI31_21415</name>
</gene>
<dbReference type="AlphaFoldDB" id="A0AAE3KUF0"/>
<dbReference type="Gene3D" id="3.30.420.60">
    <property type="entry name" value="eRF1 domain 2"/>
    <property type="match status" value="1"/>
</dbReference>
<reference evidence="1 2" key="1">
    <citation type="submission" date="2018-11" db="EMBL/GenBank/DDBJ databases">
        <title>Novel bacteria species description.</title>
        <authorList>
            <person name="Han J.-H."/>
        </authorList>
    </citation>
    <scope>NUCLEOTIDE SEQUENCE [LARGE SCALE GENOMIC DNA]</scope>
    <source>
        <strain evidence="1 2">KCTC23259</strain>
    </source>
</reference>
<evidence type="ECO:0000313" key="2">
    <source>
        <dbReference type="Proteomes" id="UP001204144"/>
    </source>
</evidence>
<sequence>MTKATLLGIWMDHSEANLMEYSNEDMVTNTIKSRFTQEVKEESINKGESGMHAKEKQLKTEYFKEIAKVIKNYEGVLLFGPTTAKMELVNMLKEDHHFDKIKIEVQQSFKMTENQQHAYVKEYFSKQYIY</sequence>